<dbReference type="InterPro" id="IPR002347">
    <property type="entry name" value="SDR_fam"/>
</dbReference>
<dbReference type="Pfam" id="PF00106">
    <property type="entry name" value="adh_short"/>
    <property type="match status" value="1"/>
</dbReference>
<keyword evidence="2" id="KW-0560">Oxidoreductase</keyword>
<comment type="caution">
    <text evidence="3">The sequence shown here is derived from an EMBL/GenBank/DDBJ whole genome shotgun (WGS) entry which is preliminary data.</text>
</comment>
<accession>A0A0F9CCH8</accession>
<dbReference type="PRINTS" id="PR00081">
    <property type="entry name" value="GDHRDH"/>
</dbReference>
<sequence length="204" mass="21937">MRLKDKVAIITGGAKGIGQATAFLFAREGAKVIIADLDKKEGERTAKEIKKKEGEALFIRTDVSEFKDVEKMVEIALNTYKKIDILFNNAGVYARGDVVSISQGTWDEIMKVNLKGVFLCSKAVIPVMKGQGGGVIVNSSSSVGWHATASGIAAYAASKGGVTLLSKAMANDYLRNNIRVNCICPGPTDTPLIRKSRTKEQLKA</sequence>
<dbReference type="AlphaFoldDB" id="A0A0F9CCH8"/>
<proteinExistence type="inferred from homology"/>
<dbReference type="Gene3D" id="3.40.50.720">
    <property type="entry name" value="NAD(P)-binding Rossmann-like Domain"/>
    <property type="match status" value="1"/>
</dbReference>
<comment type="similarity">
    <text evidence="1">Belongs to the short-chain dehydrogenases/reductases (SDR) family.</text>
</comment>
<name>A0A0F9CCH8_9ZZZZ</name>
<dbReference type="EMBL" id="LAZR01044960">
    <property type="protein sequence ID" value="KKL01721.1"/>
    <property type="molecule type" value="Genomic_DNA"/>
</dbReference>
<dbReference type="InterPro" id="IPR020904">
    <property type="entry name" value="Sc_DH/Rdtase_CS"/>
</dbReference>
<dbReference type="PRINTS" id="PR00080">
    <property type="entry name" value="SDRFAMILY"/>
</dbReference>
<dbReference type="SUPFAM" id="SSF51735">
    <property type="entry name" value="NAD(P)-binding Rossmann-fold domains"/>
    <property type="match status" value="1"/>
</dbReference>
<evidence type="ECO:0000313" key="3">
    <source>
        <dbReference type="EMBL" id="KKL01721.1"/>
    </source>
</evidence>
<dbReference type="PANTHER" id="PTHR24321:SF8">
    <property type="entry name" value="ESTRADIOL 17-BETA-DEHYDROGENASE 8-RELATED"/>
    <property type="match status" value="1"/>
</dbReference>
<gene>
    <name evidence="3" type="ORF">LCGC14_2626830</name>
</gene>
<protein>
    <submittedName>
        <fullName evidence="3">Uncharacterized protein</fullName>
    </submittedName>
</protein>
<dbReference type="PANTHER" id="PTHR24321">
    <property type="entry name" value="DEHYDROGENASES, SHORT CHAIN"/>
    <property type="match status" value="1"/>
</dbReference>
<dbReference type="GO" id="GO:0016491">
    <property type="term" value="F:oxidoreductase activity"/>
    <property type="evidence" value="ECO:0007669"/>
    <property type="project" value="UniProtKB-KW"/>
</dbReference>
<organism evidence="3">
    <name type="scientific">marine sediment metagenome</name>
    <dbReference type="NCBI Taxonomy" id="412755"/>
    <lineage>
        <taxon>unclassified sequences</taxon>
        <taxon>metagenomes</taxon>
        <taxon>ecological metagenomes</taxon>
    </lineage>
</organism>
<dbReference type="PROSITE" id="PS00061">
    <property type="entry name" value="ADH_SHORT"/>
    <property type="match status" value="1"/>
</dbReference>
<feature type="non-terminal residue" evidence="3">
    <location>
        <position position="204"/>
    </location>
</feature>
<dbReference type="InterPro" id="IPR036291">
    <property type="entry name" value="NAD(P)-bd_dom_sf"/>
</dbReference>
<evidence type="ECO:0000256" key="1">
    <source>
        <dbReference type="ARBA" id="ARBA00006484"/>
    </source>
</evidence>
<evidence type="ECO:0000256" key="2">
    <source>
        <dbReference type="ARBA" id="ARBA00023002"/>
    </source>
</evidence>
<reference evidence="3" key="1">
    <citation type="journal article" date="2015" name="Nature">
        <title>Complex archaea that bridge the gap between prokaryotes and eukaryotes.</title>
        <authorList>
            <person name="Spang A."/>
            <person name="Saw J.H."/>
            <person name="Jorgensen S.L."/>
            <person name="Zaremba-Niedzwiedzka K."/>
            <person name="Martijn J."/>
            <person name="Lind A.E."/>
            <person name="van Eijk R."/>
            <person name="Schleper C."/>
            <person name="Guy L."/>
            <person name="Ettema T.J."/>
        </authorList>
    </citation>
    <scope>NUCLEOTIDE SEQUENCE</scope>
</reference>
<dbReference type="CDD" id="cd05233">
    <property type="entry name" value="SDR_c"/>
    <property type="match status" value="1"/>
</dbReference>
<dbReference type="FunFam" id="3.40.50.720:FF:000084">
    <property type="entry name" value="Short-chain dehydrogenase reductase"/>
    <property type="match status" value="1"/>
</dbReference>